<dbReference type="NCBIfam" id="TIGR00449">
    <property type="entry name" value="tgt_general"/>
    <property type="match status" value="1"/>
</dbReference>
<dbReference type="InterPro" id="IPR002616">
    <property type="entry name" value="tRNA_ribo_trans-like"/>
</dbReference>
<sequence>MRITRKSSIMTWWLCGMACDRLTATRKWSMPRQCLAFSRYSITSRRSCYRNHRMTAQIQSSSFTSDATEEEDDTIRDADDSSKSQSTNKARPPQKAHRLPPLQTPLDFPDWAYEPRDFFRFEILHQSAKSQARVGRIHTPHGTIDTPGYVAVATNAALKGVDFRHADQANQQLIFANTYHLLLHPGADLIAEAGGIHKFTNRLDRPFITDSGGFQVFSLAYGSVHEELSSKGELKRAGGKSRHYRNDLGKDAVKVSEEGAYFRSYRDGSKFLLTPESTVQAQKKIGADIIIPLDELPPYHIDRQVLVESVDRSHRWEARSLQEHLKNITQQAMYCVVHGGIDRELRTKSVEYLTSLPFDGYAIGGSLGNGKQELKELLDWMMPLFDEDSSTNRRGKPRHLLGIADEESIRNAVVRGIDTMDSCYPTRVARHGTILTMEGSIKIKSGKFARSFGAKLDERCNCTTCTHYDRAYLWHLFKANEPIAVSLAAQHNIQYMSDLMSDIRQEIMDDKI</sequence>
<keyword evidence="6" id="KW-1185">Reference proteome</keyword>
<dbReference type="EMBL" id="JAGRRH010000010">
    <property type="protein sequence ID" value="KAG7363294.1"/>
    <property type="molecule type" value="Genomic_DNA"/>
</dbReference>
<dbReference type="NCBIfam" id="TIGR00430">
    <property type="entry name" value="Q_tRNA_tgt"/>
    <property type="match status" value="1"/>
</dbReference>
<reference evidence="5" key="1">
    <citation type="journal article" date="2021" name="Sci. Rep.">
        <title>Diploid genomic architecture of Nitzschia inconspicua, an elite biomass production diatom.</title>
        <authorList>
            <person name="Oliver A."/>
            <person name="Podell S."/>
            <person name="Pinowska A."/>
            <person name="Traller J.C."/>
            <person name="Smith S.R."/>
            <person name="McClure R."/>
            <person name="Beliaev A."/>
            <person name="Bohutskyi P."/>
            <person name="Hill E.A."/>
            <person name="Rabines A."/>
            <person name="Zheng H."/>
            <person name="Allen L.Z."/>
            <person name="Kuo A."/>
            <person name="Grigoriev I.V."/>
            <person name="Allen A.E."/>
            <person name="Hazlebeck D."/>
            <person name="Allen E.E."/>
        </authorList>
    </citation>
    <scope>NUCLEOTIDE SEQUENCE</scope>
    <source>
        <strain evidence="5">Hildebrandi</strain>
    </source>
</reference>
<dbReference type="GO" id="GO:0006400">
    <property type="term" value="P:tRNA modification"/>
    <property type="evidence" value="ECO:0007669"/>
    <property type="project" value="InterPro"/>
</dbReference>
<reference evidence="5" key="2">
    <citation type="submission" date="2021-04" db="EMBL/GenBank/DDBJ databases">
        <authorList>
            <person name="Podell S."/>
        </authorList>
    </citation>
    <scope>NUCLEOTIDE SEQUENCE</scope>
    <source>
        <strain evidence="5">Hildebrandi</strain>
    </source>
</reference>
<organism evidence="5 6">
    <name type="scientific">Nitzschia inconspicua</name>
    <dbReference type="NCBI Taxonomy" id="303405"/>
    <lineage>
        <taxon>Eukaryota</taxon>
        <taxon>Sar</taxon>
        <taxon>Stramenopiles</taxon>
        <taxon>Ochrophyta</taxon>
        <taxon>Bacillariophyta</taxon>
        <taxon>Bacillariophyceae</taxon>
        <taxon>Bacillariophycidae</taxon>
        <taxon>Bacillariales</taxon>
        <taxon>Bacillariaceae</taxon>
        <taxon>Nitzschia</taxon>
    </lineage>
</organism>
<dbReference type="Pfam" id="PF01702">
    <property type="entry name" value="TGT"/>
    <property type="match status" value="1"/>
</dbReference>
<dbReference type="GO" id="GO:0046872">
    <property type="term" value="F:metal ion binding"/>
    <property type="evidence" value="ECO:0007669"/>
    <property type="project" value="UniProtKB-KW"/>
</dbReference>
<dbReference type="OrthoDB" id="10249838at2759"/>
<name>A0A9K3LK31_9STRA</name>
<evidence type="ECO:0000256" key="2">
    <source>
        <dbReference type="SAM" id="MobiDB-lite"/>
    </source>
</evidence>
<dbReference type="PANTHER" id="PTHR43468">
    <property type="match status" value="1"/>
</dbReference>
<feature type="chain" id="PRO_5039937345" evidence="3">
    <location>
        <begin position="25"/>
        <end position="512"/>
    </location>
</feature>
<feature type="region of interest" description="Disordered" evidence="2">
    <location>
        <begin position="60"/>
        <end position="103"/>
    </location>
</feature>
<dbReference type="InterPro" id="IPR004803">
    <property type="entry name" value="TGT"/>
</dbReference>
<proteinExistence type="predicted"/>
<evidence type="ECO:0000259" key="4">
    <source>
        <dbReference type="Pfam" id="PF01702"/>
    </source>
</evidence>
<evidence type="ECO:0000256" key="1">
    <source>
        <dbReference type="ARBA" id="ARBA00022723"/>
    </source>
</evidence>
<protein>
    <submittedName>
        <fullName evidence="5">Queuine tRNA-ribosyltransferase</fullName>
    </submittedName>
</protein>
<comment type="caution">
    <text evidence="5">The sequence shown here is derived from an EMBL/GenBank/DDBJ whole genome shotgun (WGS) entry which is preliminary data.</text>
</comment>
<dbReference type="PANTHER" id="PTHR43468:SF1">
    <property type="entry name" value="TRNA-GUANOSINE(34) QUEUINE TRANSGLYCOSYLASE"/>
    <property type="match status" value="1"/>
</dbReference>
<feature type="domain" description="tRNA-guanine(15) transglycosylase-like" evidence="4">
    <location>
        <begin position="131"/>
        <end position="511"/>
    </location>
</feature>
<dbReference type="Proteomes" id="UP000693970">
    <property type="component" value="Unassembled WGS sequence"/>
</dbReference>
<accession>A0A9K3LK31</accession>
<evidence type="ECO:0000256" key="3">
    <source>
        <dbReference type="SAM" id="SignalP"/>
    </source>
</evidence>
<dbReference type="AlphaFoldDB" id="A0A9K3LK31"/>
<evidence type="ECO:0000313" key="6">
    <source>
        <dbReference type="Proteomes" id="UP000693970"/>
    </source>
</evidence>
<dbReference type="GO" id="GO:0008479">
    <property type="term" value="F:tRNA-guanosine(34) queuine transglycosylase activity"/>
    <property type="evidence" value="ECO:0007669"/>
    <property type="project" value="InterPro"/>
</dbReference>
<evidence type="ECO:0000313" key="5">
    <source>
        <dbReference type="EMBL" id="KAG7363294.1"/>
    </source>
</evidence>
<keyword evidence="1" id="KW-0479">Metal-binding</keyword>
<keyword evidence="3" id="KW-0732">Signal</keyword>
<gene>
    <name evidence="5" type="ORF">IV203_026654</name>
</gene>
<feature type="signal peptide" evidence="3">
    <location>
        <begin position="1"/>
        <end position="24"/>
    </location>
</feature>